<proteinExistence type="predicted"/>
<dbReference type="EMBL" id="CP001654">
    <property type="protein sequence ID" value="ACS86136.1"/>
    <property type="molecule type" value="Genomic_DNA"/>
</dbReference>
<name>C6C8H0_MUSP7</name>
<evidence type="ECO:0000313" key="2">
    <source>
        <dbReference type="Proteomes" id="UP000002734"/>
    </source>
</evidence>
<dbReference type="KEGG" id="dda:Dd703_2353"/>
<accession>C6C8H0</accession>
<dbReference type="STRING" id="579405.Dd703_2353"/>
<dbReference type="Pfam" id="PF10678">
    <property type="entry name" value="DUF2492"/>
    <property type="match status" value="1"/>
</dbReference>
<dbReference type="InterPro" id="IPR019620">
    <property type="entry name" value="Metal-bd_prot_put"/>
</dbReference>
<dbReference type="RefSeq" id="WP_015854043.1">
    <property type="nucleotide sequence ID" value="NC_012880.1"/>
</dbReference>
<sequence length="79" mass="8680">MSSIHGHEVLHMMMAANRSFTTEALVAAIEERFGADARFHTCSAADMTAAALVQFLADKGKFIPQDNGFTTHESKICRH</sequence>
<organism evidence="1 2">
    <name type="scientific">Musicola paradisiaca (strain Ech703)</name>
    <name type="common">Dickeya paradisiaca</name>
    <name type="synonym">Dickeya dadantii</name>
    <dbReference type="NCBI Taxonomy" id="579405"/>
    <lineage>
        <taxon>Bacteria</taxon>
        <taxon>Pseudomonadati</taxon>
        <taxon>Pseudomonadota</taxon>
        <taxon>Gammaproteobacteria</taxon>
        <taxon>Enterobacterales</taxon>
        <taxon>Pectobacteriaceae</taxon>
        <taxon>Musicola</taxon>
    </lineage>
</organism>
<dbReference type="AlphaFoldDB" id="C6C8H0"/>
<dbReference type="HOGENOM" id="CLU_172471_0_0_6"/>
<gene>
    <name evidence="1" type="ordered locus">Dd703_2353</name>
</gene>
<reference evidence="1" key="1">
    <citation type="submission" date="2009-06" db="EMBL/GenBank/DDBJ databases">
        <title>Complete sequence of Dickeya dadantii Ech703.</title>
        <authorList>
            <consortium name="US DOE Joint Genome Institute"/>
            <person name="Lucas S."/>
            <person name="Copeland A."/>
            <person name="Lapidus A."/>
            <person name="Glavina del Rio T."/>
            <person name="Dalin E."/>
            <person name="Tice H."/>
            <person name="Bruce D."/>
            <person name="Goodwin L."/>
            <person name="Pitluck S."/>
            <person name="Chertkov O."/>
            <person name="Brettin T."/>
            <person name="Detter J.C."/>
            <person name="Han C."/>
            <person name="Larimer F."/>
            <person name="Land M."/>
            <person name="Hauser L."/>
            <person name="Kyrpides N."/>
            <person name="Mikhailova N."/>
            <person name="Balakrishnan V."/>
            <person name="Glasner J."/>
            <person name="Perna N.T."/>
        </authorList>
    </citation>
    <scope>NUCLEOTIDE SEQUENCE [LARGE SCALE GENOMIC DNA]</scope>
    <source>
        <strain evidence="1">Ech703</strain>
    </source>
</reference>
<keyword evidence="2" id="KW-1185">Reference proteome</keyword>
<evidence type="ECO:0008006" key="3">
    <source>
        <dbReference type="Google" id="ProtNLM"/>
    </source>
</evidence>
<dbReference type="NCBIfam" id="TIGR03853">
    <property type="entry name" value="matur_matur"/>
    <property type="match status" value="1"/>
</dbReference>
<dbReference type="eggNOG" id="ENOG50333JI">
    <property type="taxonomic scope" value="Bacteria"/>
</dbReference>
<dbReference type="Proteomes" id="UP000002734">
    <property type="component" value="Chromosome"/>
</dbReference>
<protein>
    <recommendedName>
        <fullName evidence="3">DUF2492 family protein</fullName>
    </recommendedName>
</protein>
<evidence type="ECO:0000313" key="1">
    <source>
        <dbReference type="EMBL" id="ACS86136.1"/>
    </source>
</evidence>